<protein>
    <submittedName>
        <fullName evidence="1">Uncharacterized protein</fullName>
    </submittedName>
</protein>
<keyword evidence="2" id="KW-1185">Reference proteome</keyword>
<name>A0ACC0JPX3_CHOFU</name>
<accession>A0ACC0JPX3</accession>
<gene>
    <name evidence="1" type="ORF">MSG28_005121</name>
</gene>
<dbReference type="Proteomes" id="UP001064048">
    <property type="component" value="Chromosome 8"/>
</dbReference>
<comment type="caution">
    <text evidence="1">The sequence shown here is derived from an EMBL/GenBank/DDBJ whole genome shotgun (WGS) entry which is preliminary data.</text>
</comment>
<evidence type="ECO:0000313" key="2">
    <source>
        <dbReference type="Proteomes" id="UP001064048"/>
    </source>
</evidence>
<proteinExistence type="predicted"/>
<dbReference type="EMBL" id="CM046108">
    <property type="protein sequence ID" value="KAI8426187.1"/>
    <property type="molecule type" value="Genomic_DNA"/>
</dbReference>
<sequence length="195" mass="22370">MSKRNASMLGDAYKSTKQPRHWSLGLVGSMKDPELIVKQSDRVVAIRDKYPKAKVHYLVLPQDDINSIYGLNKNHISLLEEFGDFYEELKENHDGATLRAGFHAVPSLQRLHMHVISSDMVSPCLKTKVHWNSFTTKFFIPYQDVLSELKESGSIQKISTELHKSLMSTDLQCNQCSFKPKNMPQLKEHLFTHVK</sequence>
<organism evidence="1 2">
    <name type="scientific">Choristoneura fumiferana</name>
    <name type="common">Spruce budworm moth</name>
    <name type="synonym">Archips fumiferana</name>
    <dbReference type="NCBI Taxonomy" id="7141"/>
    <lineage>
        <taxon>Eukaryota</taxon>
        <taxon>Metazoa</taxon>
        <taxon>Ecdysozoa</taxon>
        <taxon>Arthropoda</taxon>
        <taxon>Hexapoda</taxon>
        <taxon>Insecta</taxon>
        <taxon>Pterygota</taxon>
        <taxon>Neoptera</taxon>
        <taxon>Endopterygota</taxon>
        <taxon>Lepidoptera</taxon>
        <taxon>Glossata</taxon>
        <taxon>Ditrysia</taxon>
        <taxon>Tortricoidea</taxon>
        <taxon>Tortricidae</taxon>
        <taxon>Tortricinae</taxon>
        <taxon>Choristoneura</taxon>
    </lineage>
</organism>
<evidence type="ECO:0000313" key="1">
    <source>
        <dbReference type="EMBL" id="KAI8426187.1"/>
    </source>
</evidence>
<reference evidence="1 2" key="1">
    <citation type="journal article" date="2022" name="Genome Biol. Evol.">
        <title>The Spruce Budworm Genome: Reconstructing the Evolutionary History of Antifreeze Proteins.</title>
        <authorList>
            <person name="Beliveau C."/>
            <person name="Gagne P."/>
            <person name="Picq S."/>
            <person name="Vernygora O."/>
            <person name="Keeling C.I."/>
            <person name="Pinkney K."/>
            <person name="Doucet D."/>
            <person name="Wen F."/>
            <person name="Johnston J.S."/>
            <person name="Maaroufi H."/>
            <person name="Boyle B."/>
            <person name="Laroche J."/>
            <person name="Dewar K."/>
            <person name="Juretic N."/>
            <person name="Blackburn G."/>
            <person name="Nisole A."/>
            <person name="Brunet B."/>
            <person name="Brandao M."/>
            <person name="Lumley L."/>
            <person name="Duan J."/>
            <person name="Quan G."/>
            <person name="Lucarotti C.J."/>
            <person name="Roe A.D."/>
            <person name="Sperling F.A.H."/>
            <person name="Levesque R.C."/>
            <person name="Cusson M."/>
        </authorList>
    </citation>
    <scope>NUCLEOTIDE SEQUENCE [LARGE SCALE GENOMIC DNA]</scope>
    <source>
        <strain evidence="1">Glfc:IPQL:Cfum</strain>
    </source>
</reference>